<dbReference type="EMBL" id="JANFYS010000001">
    <property type="protein sequence ID" value="MCQ4769081.1"/>
    <property type="molecule type" value="Genomic_DNA"/>
</dbReference>
<evidence type="ECO:0000313" key="1">
    <source>
        <dbReference type="EMBL" id="MCQ4769028.1"/>
    </source>
</evidence>
<dbReference type="AlphaFoldDB" id="A0AAW5JI54"/>
<dbReference type="RefSeq" id="WP_256302941.1">
    <property type="nucleotide sequence ID" value="NZ_JANFYS010000001.1"/>
</dbReference>
<gene>
    <name evidence="1" type="ORF">NE579_00925</name>
    <name evidence="2" type="ORF">NE579_01200</name>
</gene>
<evidence type="ECO:0000313" key="3">
    <source>
        <dbReference type="Proteomes" id="UP001204562"/>
    </source>
</evidence>
<evidence type="ECO:0000313" key="2">
    <source>
        <dbReference type="EMBL" id="MCQ4769081.1"/>
    </source>
</evidence>
<dbReference type="Proteomes" id="UP001204562">
    <property type="component" value="Unassembled WGS sequence"/>
</dbReference>
<protein>
    <submittedName>
        <fullName evidence="1">Uncharacterized protein</fullName>
    </submittedName>
</protein>
<name>A0AAW5JI54_9FIRM</name>
<organism evidence="1 3">
    <name type="scientific">Intestinimonas massiliensis</name>
    <name type="common">ex Afouda et al. 2020</name>
    <dbReference type="NCBI Taxonomy" id="1673721"/>
    <lineage>
        <taxon>Bacteria</taxon>
        <taxon>Bacillati</taxon>
        <taxon>Bacillota</taxon>
        <taxon>Clostridia</taxon>
        <taxon>Eubacteriales</taxon>
        <taxon>Intestinimonas</taxon>
    </lineage>
</organism>
<dbReference type="EMBL" id="JANFYS010000001">
    <property type="protein sequence ID" value="MCQ4769028.1"/>
    <property type="molecule type" value="Genomic_DNA"/>
</dbReference>
<accession>A0AAW5JI54</accession>
<comment type="caution">
    <text evidence="1">The sequence shown here is derived from an EMBL/GenBank/DDBJ whole genome shotgun (WGS) entry which is preliminary data.</text>
</comment>
<reference evidence="1" key="1">
    <citation type="submission" date="2022-06" db="EMBL/GenBank/DDBJ databases">
        <title>Isolation of gut microbiota from human fecal samples.</title>
        <authorList>
            <person name="Pamer E.G."/>
            <person name="Barat B."/>
            <person name="Waligurski E."/>
            <person name="Medina S."/>
            <person name="Paddock L."/>
            <person name="Mostad J."/>
        </authorList>
    </citation>
    <scope>NUCLEOTIDE SEQUENCE</scope>
    <source>
        <strain evidence="1">DFI.9.91</strain>
    </source>
</reference>
<sequence length="118" mass="13210">MTILIVSTVYPIDGTIAEKEAYTLNRRIHPKPPAPTDEEILSYDNVPLAVAARYIGWTEMALRLALREQRAPFGMSVEGESRYTFNISPGGLVRYKREGGLLIPFEAICEAVKEAMRP</sequence>
<proteinExistence type="predicted"/>